<evidence type="ECO:0000313" key="2">
    <source>
        <dbReference type="EMBL" id="BAY68046.1"/>
    </source>
</evidence>
<dbReference type="InterPro" id="IPR036366">
    <property type="entry name" value="PGBDSf"/>
</dbReference>
<protein>
    <recommendedName>
        <fullName evidence="1">Peptidase M15A C-terminal domain-containing protein</fullName>
    </recommendedName>
</protein>
<name>A0A1Z4KGE4_ANAVA</name>
<dbReference type="InterPro" id="IPR009045">
    <property type="entry name" value="Zn_M74/Hedgehog-like"/>
</dbReference>
<proteinExistence type="predicted"/>
<dbReference type="Gene3D" id="1.10.101.10">
    <property type="entry name" value="PGBD-like superfamily/PGBD"/>
    <property type="match status" value="1"/>
</dbReference>
<organism evidence="2 3">
    <name type="scientific">Trichormus variabilis NIES-23</name>
    <dbReference type="NCBI Taxonomy" id="1973479"/>
    <lineage>
        <taxon>Bacteria</taxon>
        <taxon>Bacillati</taxon>
        <taxon>Cyanobacteriota</taxon>
        <taxon>Cyanophyceae</taxon>
        <taxon>Nostocales</taxon>
        <taxon>Nostocaceae</taxon>
        <taxon>Trichormus</taxon>
    </lineage>
</organism>
<dbReference type="InterPro" id="IPR036365">
    <property type="entry name" value="PGBD-like_sf"/>
</dbReference>
<dbReference type="SUPFAM" id="SSF55166">
    <property type="entry name" value="Hedgehog/DD-peptidase"/>
    <property type="match status" value="1"/>
</dbReference>
<dbReference type="Gene3D" id="3.30.1380.10">
    <property type="match status" value="1"/>
</dbReference>
<dbReference type="EMBL" id="AP018216">
    <property type="protein sequence ID" value="BAY68046.1"/>
    <property type="molecule type" value="Genomic_DNA"/>
</dbReference>
<dbReference type="Pfam" id="PF08291">
    <property type="entry name" value="Peptidase_M15_3"/>
    <property type="match status" value="1"/>
</dbReference>
<dbReference type="InterPro" id="IPR013230">
    <property type="entry name" value="Peptidase_M15A_C"/>
</dbReference>
<evidence type="ECO:0000313" key="3">
    <source>
        <dbReference type="Proteomes" id="UP000217507"/>
    </source>
</evidence>
<gene>
    <name evidence="2" type="ORF">NIES23_08290</name>
</gene>
<sequence length="255" mass="27812">MAESTVEFSSLEKFQASNSTVKISEADTDIIKEIQTLLNKKGLYKGSVDGIAGNLTQKAFAEFKESVWLDSPDLLGPTTAATLLEIAEDHQTNEEQTRILTPLPASTLGTKTGRSLRLVTGETVYENELVVAGIPLTWGEITKGCDPQRNPESKTIINNIIKAARGFGKIRDKYDSPISINSAYRTSAVNRRIGGARFSQHINGLALDIAPVDGNFGKLLQICRASDCTGLGRGMHRGFIHCDWRPGGRVVFDYP</sequence>
<accession>A0A1Z4KGE4</accession>
<feature type="domain" description="Peptidase M15A C-terminal" evidence="1">
    <location>
        <begin position="128"/>
        <end position="243"/>
    </location>
</feature>
<dbReference type="SUPFAM" id="SSF47090">
    <property type="entry name" value="PGBD-like"/>
    <property type="match status" value="1"/>
</dbReference>
<dbReference type="AlphaFoldDB" id="A0A1Z4KGE4"/>
<evidence type="ECO:0000259" key="1">
    <source>
        <dbReference type="Pfam" id="PF08291"/>
    </source>
</evidence>
<dbReference type="Proteomes" id="UP000217507">
    <property type="component" value="Chromosome"/>
</dbReference>
<reference evidence="2 3" key="1">
    <citation type="submission" date="2017-06" db="EMBL/GenBank/DDBJ databases">
        <title>Genome sequencing of cyanobaciteial culture collection at National Institute for Environmental Studies (NIES).</title>
        <authorList>
            <person name="Hirose Y."/>
            <person name="Shimura Y."/>
            <person name="Fujisawa T."/>
            <person name="Nakamura Y."/>
            <person name="Kawachi M."/>
        </authorList>
    </citation>
    <scope>NUCLEOTIDE SEQUENCE [LARGE SCALE GENOMIC DNA]</scope>
    <source>
        <strain evidence="2 3">NIES-23</strain>
    </source>
</reference>